<organism evidence="2 3">
    <name type="scientific">Azospirillum oleiclasticum</name>
    <dbReference type="NCBI Taxonomy" id="2735135"/>
    <lineage>
        <taxon>Bacteria</taxon>
        <taxon>Pseudomonadati</taxon>
        <taxon>Pseudomonadota</taxon>
        <taxon>Alphaproteobacteria</taxon>
        <taxon>Rhodospirillales</taxon>
        <taxon>Azospirillaceae</taxon>
        <taxon>Azospirillum</taxon>
    </lineage>
</organism>
<comment type="caution">
    <text evidence="2">The sequence shown here is derived from an EMBL/GenBank/DDBJ whole genome shotgun (WGS) entry which is preliminary data.</text>
</comment>
<feature type="region of interest" description="Disordered" evidence="1">
    <location>
        <begin position="1"/>
        <end position="22"/>
    </location>
</feature>
<gene>
    <name evidence="2" type="ORF">HND93_33730</name>
</gene>
<reference evidence="2 3" key="1">
    <citation type="submission" date="2020-05" db="EMBL/GenBank/DDBJ databases">
        <title>Azospirillum oleiclasticum sp. nov, a nitrogen-fixing and heavy crude oil-emulsifying bacterium isolated from the crude oil of Yumen Oilfield.</title>
        <authorList>
            <person name="Wu D."/>
            <person name="Cai M."/>
            <person name="Zhang X."/>
        </authorList>
    </citation>
    <scope>NUCLEOTIDE SEQUENCE [LARGE SCALE GENOMIC DNA]</scope>
    <source>
        <strain evidence="2 3">ROY-1-1-2</strain>
    </source>
</reference>
<accession>A0ABX2TK13</accession>
<evidence type="ECO:0000313" key="2">
    <source>
        <dbReference type="EMBL" id="NYZ24692.1"/>
    </source>
</evidence>
<name>A0ABX2TK13_9PROT</name>
<feature type="compositionally biased region" description="Basic and acidic residues" evidence="1">
    <location>
        <begin position="11"/>
        <end position="22"/>
    </location>
</feature>
<dbReference type="RefSeq" id="WP_180286469.1">
    <property type="nucleotide sequence ID" value="NZ_JABFDB010000044.1"/>
</dbReference>
<evidence type="ECO:0000256" key="1">
    <source>
        <dbReference type="SAM" id="MobiDB-lite"/>
    </source>
</evidence>
<keyword evidence="3" id="KW-1185">Reference proteome</keyword>
<proteinExistence type="predicted"/>
<dbReference type="EMBL" id="JABFDB010000044">
    <property type="protein sequence ID" value="NYZ24692.1"/>
    <property type="molecule type" value="Genomic_DNA"/>
</dbReference>
<sequence length="57" mass="6386">MARSSVDPLGDDAKPMRHRVDPSVRENLRSIDKSLKETDANIDAVNAWLKRRGLVGQ</sequence>
<evidence type="ECO:0000313" key="3">
    <source>
        <dbReference type="Proteomes" id="UP000584642"/>
    </source>
</evidence>
<dbReference type="Proteomes" id="UP000584642">
    <property type="component" value="Unassembled WGS sequence"/>
</dbReference>
<protein>
    <submittedName>
        <fullName evidence="2">Uncharacterized protein</fullName>
    </submittedName>
</protein>